<name>A0A8W4FJW6_PIG</name>
<dbReference type="GeneTree" id="ENSGT00940000159608"/>
<keyword evidence="1" id="KW-0732">Signal</keyword>
<gene>
    <name evidence="2" type="primary">IL6ST</name>
</gene>
<reference evidence="2" key="1">
    <citation type="journal article" date="2020" name="Gigascience">
        <title>An improved pig reference genome sequence to enable pig genetics and genomics research.</title>
        <authorList>
            <person name="Warr A."/>
            <person name="Affara N."/>
            <person name="Aken B."/>
            <person name="Beiki H."/>
            <person name="Bickhart D.M."/>
            <person name="Billis K."/>
            <person name="Chow W."/>
            <person name="Eory L."/>
            <person name="Finlayson H.A."/>
            <person name="Flicek P."/>
            <person name="Giron C.G."/>
            <person name="Griffin D.K."/>
            <person name="Hall R."/>
            <person name="Hannum G."/>
            <person name="Hourlier T."/>
            <person name="Howe K."/>
            <person name="Hume D.A."/>
            <person name="Izuogu O."/>
            <person name="Kim K."/>
            <person name="Koren S."/>
            <person name="Liu H."/>
            <person name="Manchanda N."/>
            <person name="Martin F.J."/>
            <person name="Nonneman D.J."/>
            <person name="O'Connor R.E."/>
            <person name="Phillippy A.M."/>
            <person name="Rohrer G.A."/>
            <person name="Rosen B.D."/>
            <person name="Rund L.A."/>
            <person name="Sargent C.A."/>
            <person name="Schook L.B."/>
            <person name="Schroeder S.G."/>
            <person name="Schwartz A.S."/>
            <person name="Skinner B.M."/>
            <person name="Talbot R."/>
            <person name="Tseng E."/>
            <person name="Tuggle C.K."/>
            <person name="Watson M."/>
            <person name="Smith T.P.L."/>
            <person name="Archibald A.L."/>
        </authorList>
    </citation>
    <scope>NUCLEOTIDE SEQUENCE [LARGE SCALE GENOMIC DNA]</scope>
    <source>
        <strain evidence="2">Duroc</strain>
    </source>
</reference>
<dbReference type="Ensembl" id="ENSSSCT00000099146.1">
    <property type="protein sequence ID" value="ENSSSCP00000079516.1"/>
    <property type="gene ID" value="ENSSSCG00000016916.6"/>
</dbReference>
<feature type="chain" id="PRO_5036449153" evidence="1">
    <location>
        <begin position="23"/>
        <end position="55"/>
    </location>
</feature>
<evidence type="ECO:0000313" key="2">
    <source>
        <dbReference type="Ensembl" id="ENSSSCP00000079516.1"/>
    </source>
</evidence>
<organism evidence="2 3">
    <name type="scientific">Sus scrofa</name>
    <name type="common">Pig</name>
    <dbReference type="NCBI Taxonomy" id="9823"/>
    <lineage>
        <taxon>Eukaryota</taxon>
        <taxon>Metazoa</taxon>
        <taxon>Chordata</taxon>
        <taxon>Craniata</taxon>
        <taxon>Vertebrata</taxon>
        <taxon>Euteleostomi</taxon>
        <taxon>Mammalia</taxon>
        <taxon>Eutheria</taxon>
        <taxon>Laurasiatheria</taxon>
        <taxon>Artiodactyla</taxon>
        <taxon>Suina</taxon>
        <taxon>Suidae</taxon>
        <taxon>Sus</taxon>
    </lineage>
</organism>
<sequence>MLTLQTWVVQALFIFLTTKCKGQQRSLTIVKQNVISPHHAPLIILLCILSTSKSG</sequence>
<evidence type="ECO:0000256" key="1">
    <source>
        <dbReference type="SAM" id="SignalP"/>
    </source>
</evidence>
<keyword evidence="3" id="KW-1185">Reference proteome</keyword>
<evidence type="ECO:0000313" key="3">
    <source>
        <dbReference type="Proteomes" id="UP000008227"/>
    </source>
</evidence>
<dbReference type="Proteomes" id="UP000008227">
    <property type="component" value="Chromosome 16"/>
</dbReference>
<accession>A0A8W4FJW6</accession>
<reference evidence="2" key="2">
    <citation type="submission" date="2025-08" db="UniProtKB">
        <authorList>
            <consortium name="Ensembl"/>
        </authorList>
    </citation>
    <scope>IDENTIFICATION</scope>
</reference>
<proteinExistence type="predicted"/>
<dbReference type="AlphaFoldDB" id="A0A8W4FJW6"/>
<feature type="signal peptide" evidence="1">
    <location>
        <begin position="1"/>
        <end position="22"/>
    </location>
</feature>
<protein>
    <submittedName>
        <fullName evidence="2">Interleukin 6 cytokine family signal transducer</fullName>
    </submittedName>
</protein>
<reference evidence="2" key="3">
    <citation type="submission" date="2025-09" db="UniProtKB">
        <authorList>
            <consortium name="Ensembl"/>
        </authorList>
    </citation>
    <scope>IDENTIFICATION</scope>
</reference>